<dbReference type="EMBL" id="JAYMYR010000011">
    <property type="protein sequence ID" value="KAK7332541.1"/>
    <property type="molecule type" value="Genomic_DNA"/>
</dbReference>
<comment type="caution">
    <text evidence="1">The sequence shown here is derived from an EMBL/GenBank/DDBJ whole genome shotgun (WGS) entry which is preliminary data.</text>
</comment>
<name>A0AAN9QEV3_PHACN</name>
<sequence length="92" mass="10735">MDVLGGRNNVRMMRMEMIVLRERKLVDILDSNVGDEIRYQAGSVTSLVKGSGPRLKQEKKERAKFTLIKIKPNLEVWLWIYQYILLDIAQTI</sequence>
<reference evidence="1 2" key="1">
    <citation type="submission" date="2024-01" db="EMBL/GenBank/DDBJ databases">
        <title>The genomes of 5 underutilized Papilionoideae crops provide insights into root nodulation and disease resistanc.</title>
        <authorList>
            <person name="Jiang F."/>
        </authorList>
    </citation>
    <scope>NUCLEOTIDE SEQUENCE [LARGE SCALE GENOMIC DNA]</scope>
    <source>
        <strain evidence="1">JINMINGXINNONG_FW02</strain>
        <tissue evidence="1">Leaves</tissue>
    </source>
</reference>
<evidence type="ECO:0000313" key="1">
    <source>
        <dbReference type="EMBL" id="KAK7332541.1"/>
    </source>
</evidence>
<gene>
    <name evidence="1" type="ORF">VNO80_29294</name>
</gene>
<evidence type="ECO:0000313" key="2">
    <source>
        <dbReference type="Proteomes" id="UP001374584"/>
    </source>
</evidence>
<dbReference type="AlphaFoldDB" id="A0AAN9QEV3"/>
<proteinExistence type="predicted"/>
<keyword evidence="2" id="KW-1185">Reference proteome</keyword>
<dbReference type="Proteomes" id="UP001374584">
    <property type="component" value="Unassembled WGS sequence"/>
</dbReference>
<organism evidence="1 2">
    <name type="scientific">Phaseolus coccineus</name>
    <name type="common">Scarlet runner bean</name>
    <name type="synonym">Phaseolus multiflorus</name>
    <dbReference type="NCBI Taxonomy" id="3886"/>
    <lineage>
        <taxon>Eukaryota</taxon>
        <taxon>Viridiplantae</taxon>
        <taxon>Streptophyta</taxon>
        <taxon>Embryophyta</taxon>
        <taxon>Tracheophyta</taxon>
        <taxon>Spermatophyta</taxon>
        <taxon>Magnoliopsida</taxon>
        <taxon>eudicotyledons</taxon>
        <taxon>Gunneridae</taxon>
        <taxon>Pentapetalae</taxon>
        <taxon>rosids</taxon>
        <taxon>fabids</taxon>
        <taxon>Fabales</taxon>
        <taxon>Fabaceae</taxon>
        <taxon>Papilionoideae</taxon>
        <taxon>50 kb inversion clade</taxon>
        <taxon>NPAAA clade</taxon>
        <taxon>indigoferoid/millettioid clade</taxon>
        <taxon>Phaseoleae</taxon>
        <taxon>Phaseolus</taxon>
    </lineage>
</organism>
<accession>A0AAN9QEV3</accession>
<protein>
    <submittedName>
        <fullName evidence="1">Uncharacterized protein</fullName>
    </submittedName>
</protein>